<evidence type="ECO:0000313" key="2">
    <source>
        <dbReference type="Proteomes" id="UP000010988"/>
    </source>
</evidence>
<accession>L7KR44</accession>
<dbReference type="RefSeq" id="WP_005179755.1">
    <property type="nucleotide sequence ID" value="NZ_BANR01000035.1"/>
</dbReference>
<comment type="caution">
    <text evidence="1">The sequence shown here is derived from an EMBL/GenBank/DDBJ whole genome shotgun (WGS) entry which is preliminary data.</text>
</comment>
<dbReference type="STRING" id="1220583.GOACH_35_00080"/>
<sequence length="110" mass="12048">MTAPTPQEQRALFNRAIEILQDEADDYDAFAHKVAGHMQPLLDKANAGKATEQDVVKLTGLAMKNSTEIIAGLVLVVNALTALRQHEVGPEKAETLEHVKNVAAFRSDWN</sequence>
<evidence type="ECO:0000313" key="1">
    <source>
        <dbReference type="EMBL" id="GAC50956.1"/>
    </source>
</evidence>
<keyword evidence="2" id="KW-1185">Reference proteome</keyword>
<dbReference type="AlphaFoldDB" id="L7KR44"/>
<name>L7KR44_9ACTN</name>
<dbReference type="Proteomes" id="UP000010988">
    <property type="component" value="Unassembled WGS sequence"/>
</dbReference>
<gene>
    <name evidence="1" type="ORF">GOACH_35_00080</name>
</gene>
<dbReference type="EMBL" id="BANR01000035">
    <property type="protein sequence ID" value="GAC50956.1"/>
    <property type="molecule type" value="Genomic_DNA"/>
</dbReference>
<reference evidence="1 2" key="1">
    <citation type="submission" date="2012-12" db="EMBL/GenBank/DDBJ databases">
        <title>Whole genome shotgun sequence of Gordonia aichiensis NBRC 108223.</title>
        <authorList>
            <person name="Isaki-Nakamura S."/>
            <person name="Hosoyama A."/>
            <person name="Tsuchikane K."/>
            <person name="Ando Y."/>
            <person name="Baba S."/>
            <person name="Ohji S."/>
            <person name="Hamada M."/>
            <person name="Tamura T."/>
            <person name="Yamazoe A."/>
            <person name="Yamazaki S."/>
            <person name="Fujita N."/>
        </authorList>
    </citation>
    <scope>NUCLEOTIDE SEQUENCE [LARGE SCALE GENOMIC DNA]</scope>
    <source>
        <strain evidence="1 2">NBRC 108223</strain>
    </source>
</reference>
<organism evidence="1 2">
    <name type="scientific">Gordonia aichiensis NBRC 108223</name>
    <dbReference type="NCBI Taxonomy" id="1220583"/>
    <lineage>
        <taxon>Bacteria</taxon>
        <taxon>Bacillati</taxon>
        <taxon>Actinomycetota</taxon>
        <taxon>Actinomycetes</taxon>
        <taxon>Mycobacteriales</taxon>
        <taxon>Gordoniaceae</taxon>
        <taxon>Gordonia</taxon>
    </lineage>
</organism>
<proteinExistence type="predicted"/>
<protein>
    <submittedName>
        <fullName evidence="1">Uncharacterized protein</fullName>
    </submittedName>
</protein>